<dbReference type="Pfam" id="PF00076">
    <property type="entry name" value="RRM_1"/>
    <property type="match status" value="2"/>
</dbReference>
<dbReference type="InterPro" id="IPR008847">
    <property type="entry name" value="Suf"/>
</dbReference>
<keyword evidence="3" id="KW-0677">Repeat</keyword>
<sequence length="922" mass="105775">MVEQEIKHYHGNDGSDDSSDEEMTLQIMTSTSSLSKSAKKSGELDELRTARETFAKIFPLTEQLWIEWIADETSLTESEEEHEKLVELYETALGDYLCPDLWLNYCQYALRWLGAEGGLGRFRGLCERAITQGKLSKLESNENNFYLSTNYYSQLVSFIVGLHPEKGAPIWEIYRETETALDGDDKKERVTKILRRQVALPLYDSEIAFKELKQIDSELWKKVKSDYDAAKMKLKELDEFEAKLRLTKNPSELAEIWKAYLKYEIKKEDPVRIEFAYDRATTQLCLNPALWMEFLIWAKKIKSPNLKKISLRAARNCSWDENLWLERLNFTDEDPMDIFDEAIEALGGAGIERLQGLLWQLVLIYRRRASQNENMEETSISDDAKNAFRAAVKKAIQICTSLSATELVQEFETFGAEVEIVFFEEIARGRSKFEKLFKSTFGQDGKNWVRFAELEQFHGDLQLVRKIYKKGITFSKVNCDDLFAKALYFERMYGSQEELESAASSIARKQEENFRKEQREAAEKEKAEKRAEKQSKKVGKKNFKAMAFVKQLDESADDPAQEPERKKVKRNPKSNGDSGSTDSPQKMETDSLESINPPAGDFKAPMPMAPPMGLPTAFGSKKPVQPKKRPPPIQTDDKSRQDKNEQKEEVDPNQPKFKHAETAEEKERTIYVSNMDYKLKHPEKELKKIFVGCGEIEEYRMVKNGVLFRGYGYVMFKEKKGHDNALLRDRARINGRPCFVSKFSEPGDNKNKKDFKFNDGKEDHRVFVKHPKPLSNDEIRQVFEKCGTIIDTRLPETREGRRKPFFYVEFASALEATKANLMLHQKEVFGHVIEVLVSDPPKRGKQASDEPKIIDISKTAYATPRSKFNLVPRNIKSSQAATKKAAPSKPRESEEKSDSGEKSAPKPKAGLSNADFAKLFSS</sequence>
<proteinExistence type="predicted"/>
<feature type="compositionally biased region" description="Basic and acidic residues" evidence="7">
    <location>
        <begin position="889"/>
        <end position="904"/>
    </location>
</feature>
<evidence type="ECO:0000256" key="2">
    <source>
        <dbReference type="ARBA" id="ARBA00022664"/>
    </source>
</evidence>
<feature type="domain" description="RRM" evidence="8">
    <location>
        <begin position="764"/>
        <end position="840"/>
    </location>
</feature>
<feature type="compositionally biased region" description="Polar residues" evidence="7">
    <location>
        <begin position="573"/>
        <end position="586"/>
    </location>
</feature>
<evidence type="ECO:0000256" key="3">
    <source>
        <dbReference type="ARBA" id="ARBA00022737"/>
    </source>
</evidence>
<dbReference type="OrthoDB" id="360390at2759"/>
<gene>
    <name evidence="9" type="ORF">GSOID_T00010073001</name>
</gene>
<evidence type="ECO:0000259" key="8">
    <source>
        <dbReference type="PROSITE" id="PS50102"/>
    </source>
</evidence>
<feature type="region of interest" description="Disordered" evidence="7">
    <location>
        <begin position="510"/>
        <end position="539"/>
    </location>
</feature>
<dbReference type="Gene3D" id="3.30.70.330">
    <property type="match status" value="2"/>
</dbReference>
<keyword evidence="10" id="KW-1185">Reference proteome</keyword>
<dbReference type="PANTHER" id="PTHR17204">
    <property type="entry name" value="PRE-MRNA PROCESSING PROTEIN PRP39-RELATED"/>
    <property type="match status" value="1"/>
</dbReference>
<dbReference type="InParanoid" id="E4XZB1"/>
<keyword evidence="5" id="KW-0539">Nucleus</keyword>
<reference evidence="9" key="1">
    <citation type="journal article" date="2010" name="Science">
        <title>Plasticity of animal genome architecture unmasked by rapid evolution of a pelagic tunicate.</title>
        <authorList>
            <person name="Denoeud F."/>
            <person name="Henriet S."/>
            <person name="Mungpakdee S."/>
            <person name="Aury J.M."/>
            <person name="Da Silva C."/>
            <person name="Brinkmann H."/>
            <person name="Mikhaleva J."/>
            <person name="Olsen L.C."/>
            <person name="Jubin C."/>
            <person name="Canestro C."/>
            <person name="Bouquet J.M."/>
            <person name="Danks G."/>
            <person name="Poulain J."/>
            <person name="Campsteijn C."/>
            <person name="Adamski M."/>
            <person name="Cross I."/>
            <person name="Yadetie F."/>
            <person name="Muffato M."/>
            <person name="Louis A."/>
            <person name="Butcher S."/>
            <person name="Tsagkogeorga G."/>
            <person name="Konrad A."/>
            <person name="Singh S."/>
            <person name="Jensen M.F."/>
            <person name="Cong E.H."/>
            <person name="Eikeseth-Otteraa H."/>
            <person name="Noel B."/>
            <person name="Anthouard V."/>
            <person name="Porcel B.M."/>
            <person name="Kachouri-Lafond R."/>
            <person name="Nishino A."/>
            <person name="Ugolini M."/>
            <person name="Chourrout P."/>
            <person name="Nishida H."/>
            <person name="Aasland R."/>
            <person name="Huzurbazar S."/>
            <person name="Westhof E."/>
            <person name="Delsuc F."/>
            <person name="Lehrach H."/>
            <person name="Reinhardt R."/>
            <person name="Weissenbach J."/>
            <person name="Roy S.W."/>
            <person name="Artiguenave F."/>
            <person name="Postlethwait J.H."/>
            <person name="Manak J.R."/>
            <person name="Thompson E.M."/>
            <person name="Jaillon O."/>
            <person name="Du Pasquier L."/>
            <person name="Boudinot P."/>
            <person name="Liberles D.A."/>
            <person name="Volff J.N."/>
            <person name="Philippe H."/>
            <person name="Lenhard B."/>
            <person name="Roest Crollius H."/>
            <person name="Wincker P."/>
            <person name="Chourrout D."/>
        </authorList>
    </citation>
    <scope>NUCLEOTIDE SEQUENCE [LARGE SCALE GENOMIC DNA]</scope>
</reference>
<dbReference type="GO" id="GO:0008380">
    <property type="term" value="P:RNA splicing"/>
    <property type="evidence" value="ECO:0007669"/>
    <property type="project" value="UniProtKB-KW"/>
</dbReference>
<evidence type="ECO:0000256" key="4">
    <source>
        <dbReference type="ARBA" id="ARBA00023187"/>
    </source>
</evidence>
<evidence type="ECO:0000256" key="5">
    <source>
        <dbReference type="ARBA" id="ARBA00023242"/>
    </source>
</evidence>
<feature type="region of interest" description="Disordered" evidence="7">
    <location>
        <begin position="551"/>
        <end position="664"/>
    </location>
</feature>
<dbReference type="FunCoup" id="E4XZB1">
    <property type="interactions" value="625"/>
</dbReference>
<protein>
    <recommendedName>
        <fullName evidence="8">RRM domain-containing protein</fullName>
    </recommendedName>
</protein>
<name>E4XZB1_OIKDI</name>
<dbReference type="Pfam" id="PF05843">
    <property type="entry name" value="Suf"/>
    <property type="match status" value="1"/>
</dbReference>
<feature type="region of interest" description="Disordered" evidence="7">
    <location>
        <begin position="872"/>
        <end position="922"/>
    </location>
</feature>
<evidence type="ECO:0000313" key="10">
    <source>
        <dbReference type="Proteomes" id="UP000001307"/>
    </source>
</evidence>
<dbReference type="PROSITE" id="PS50102">
    <property type="entry name" value="RRM"/>
    <property type="match status" value="2"/>
</dbReference>
<evidence type="ECO:0000256" key="6">
    <source>
        <dbReference type="PROSITE-ProRule" id="PRU00176"/>
    </source>
</evidence>
<feature type="compositionally biased region" description="Basic and acidic residues" evidence="7">
    <location>
        <begin position="510"/>
        <end position="535"/>
    </location>
</feature>
<accession>E4XZB1</accession>
<keyword evidence="4" id="KW-0508">mRNA splicing</keyword>
<feature type="compositionally biased region" description="Basic and acidic residues" evidence="7">
    <location>
        <begin position="635"/>
        <end position="650"/>
    </location>
</feature>
<dbReference type="GO" id="GO:0003723">
    <property type="term" value="F:RNA binding"/>
    <property type="evidence" value="ECO:0007669"/>
    <property type="project" value="UniProtKB-UniRule"/>
</dbReference>
<dbReference type="SMART" id="SM00386">
    <property type="entry name" value="HAT"/>
    <property type="match status" value="6"/>
</dbReference>
<dbReference type="Proteomes" id="UP000001307">
    <property type="component" value="Unassembled WGS sequence"/>
</dbReference>
<dbReference type="Gene3D" id="1.25.40.10">
    <property type="entry name" value="Tetratricopeptide repeat domain"/>
    <property type="match status" value="2"/>
</dbReference>
<dbReference type="PANTHER" id="PTHR17204:SF25">
    <property type="entry name" value="RRM DOMAIN-CONTAINING PROTEIN"/>
    <property type="match status" value="1"/>
</dbReference>
<dbReference type="InterPro" id="IPR034217">
    <property type="entry name" value="SART3_RRM1"/>
</dbReference>
<feature type="domain" description="RRM" evidence="8">
    <location>
        <begin position="668"/>
        <end position="745"/>
    </location>
</feature>
<evidence type="ECO:0000256" key="7">
    <source>
        <dbReference type="SAM" id="MobiDB-lite"/>
    </source>
</evidence>
<dbReference type="InterPro" id="IPR012677">
    <property type="entry name" value="Nucleotide-bd_a/b_plait_sf"/>
</dbReference>
<feature type="compositionally biased region" description="Basic and acidic residues" evidence="7">
    <location>
        <begin position="1"/>
        <end position="13"/>
    </location>
</feature>
<evidence type="ECO:0000313" key="9">
    <source>
        <dbReference type="EMBL" id="CBY14973.1"/>
    </source>
</evidence>
<dbReference type="GO" id="GO:0006397">
    <property type="term" value="P:mRNA processing"/>
    <property type="evidence" value="ECO:0007669"/>
    <property type="project" value="UniProtKB-KW"/>
</dbReference>
<dbReference type="SUPFAM" id="SSF54928">
    <property type="entry name" value="RNA-binding domain, RBD"/>
    <property type="match status" value="1"/>
</dbReference>
<dbReference type="InterPro" id="IPR011990">
    <property type="entry name" value="TPR-like_helical_dom_sf"/>
</dbReference>
<dbReference type="SMART" id="SM00360">
    <property type="entry name" value="RRM"/>
    <property type="match status" value="2"/>
</dbReference>
<dbReference type="AlphaFoldDB" id="E4XZB1"/>
<comment type="subcellular location">
    <subcellularLocation>
        <location evidence="1">Nucleus</location>
    </subcellularLocation>
</comment>
<dbReference type="SUPFAM" id="SSF48452">
    <property type="entry name" value="TPR-like"/>
    <property type="match status" value="1"/>
</dbReference>
<dbReference type="EMBL" id="FN653391">
    <property type="protein sequence ID" value="CBY14973.1"/>
    <property type="molecule type" value="Genomic_DNA"/>
</dbReference>
<keyword evidence="2" id="KW-0507">mRNA processing</keyword>
<organism evidence="9">
    <name type="scientific">Oikopleura dioica</name>
    <name type="common">Tunicate</name>
    <dbReference type="NCBI Taxonomy" id="34765"/>
    <lineage>
        <taxon>Eukaryota</taxon>
        <taxon>Metazoa</taxon>
        <taxon>Chordata</taxon>
        <taxon>Tunicata</taxon>
        <taxon>Appendicularia</taxon>
        <taxon>Copelata</taxon>
        <taxon>Oikopleuridae</taxon>
        <taxon>Oikopleura</taxon>
    </lineage>
</organism>
<dbReference type="InterPro" id="IPR035979">
    <property type="entry name" value="RBD_domain_sf"/>
</dbReference>
<dbReference type="InterPro" id="IPR000504">
    <property type="entry name" value="RRM_dom"/>
</dbReference>
<evidence type="ECO:0000256" key="1">
    <source>
        <dbReference type="ARBA" id="ARBA00004123"/>
    </source>
</evidence>
<dbReference type="InterPro" id="IPR003107">
    <property type="entry name" value="HAT"/>
</dbReference>
<dbReference type="CDD" id="cd12391">
    <property type="entry name" value="RRM1_SART3"/>
    <property type="match status" value="1"/>
</dbReference>
<keyword evidence="6" id="KW-0694">RNA-binding</keyword>
<dbReference type="GO" id="GO:0005634">
    <property type="term" value="C:nucleus"/>
    <property type="evidence" value="ECO:0007669"/>
    <property type="project" value="UniProtKB-SubCell"/>
</dbReference>
<feature type="region of interest" description="Disordered" evidence="7">
    <location>
        <begin position="1"/>
        <end position="21"/>
    </location>
</feature>